<dbReference type="Pfam" id="PF03572">
    <property type="entry name" value="Peptidase_S41"/>
    <property type="match status" value="1"/>
</dbReference>
<dbReference type="Gene3D" id="3.90.226.10">
    <property type="entry name" value="2-enoyl-CoA Hydratase, Chain A, domain 1"/>
    <property type="match status" value="1"/>
</dbReference>
<sequence length="557" mass="62708">MSENTDHPKIKNSLFQVRLPFFLGLAVAVGILLGATLFQPSTNNPQGTARGYLKFREILSYIDREYVDTVNTERLSEFAINKMLEKLDPHSSYIPTRDLTMARSYLESDFDGIGVEFNIFRDTLYVIAPLSGGPSEQVGIQAGDKIIKVNGENIAGVNISNDVVFKKLRGPRGSKVNLSVLRPNETKPVQFSVIRRKIPSVSVDAAYMIDKQTGYIKVSRFSNGTYEEFKTKLAGLKKQGLQRLILDLRDNPGGYLDHATRMADEFIAGNKKLVYTDGKGSKYDADYYAKMKGDFETGDLIVLINEGSASASEILAGALQDHDRALIVGRRSFGKGLVQVPIPLSDGSELRLTISRYYTPSGRSIQKPYDPESTEDYEQDMANRYKHGEFFSQDSIKFNDSLKYKTSRGRVVYGGGGIMPDVFVPRDTTDNTELLTELYRKNVLREYALNYFREHRKQLETTTLTDFRETFQVTDAMMASLLKQAKRADIKIDNAELKRSEKTIQNNLKAFIARSRYEAEGFYPVLNEIDPDFQKALGLFEQAKQISLGKVTTTAKK</sequence>
<name>A0A0H4VPB0_9BACT</name>
<dbReference type="SUPFAM" id="SSF50156">
    <property type="entry name" value="PDZ domain-like"/>
    <property type="match status" value="1"/>
</dbReference>
<reference evidence="8 9" key="1">
    <citation type="submission" date="2015-01" db="EMBL/GenBank/DDBJ databases">
        <title>Rufibacter sp./DG31D/ whole genome sequencing.</title>
        <authorList>
            <person name="Kim M.K."/>
            <person name="Srinivasan S."/>
            <person name="Lee J.-J."/>
        </authorList>
    </citation>
    <scope>NUCLEOTIDE SEQUENCE [LARGE SCALE GENOMIC DNA]</scope>
    <source>
        <strain evidence="8 9">DG31D</strain>
    </source>
</reference>
<dbReference type="InterPro" id="IPR004447">
    <property type="entry name" value="Peptidase_S41A"/>
</dbReference>
<dbReference type="PROSITE" id="PS50106">
    <property type="entry name" value="PDZ"/>
    <property type="match status" value="1"/>
</dbReference>
<dbReference type="EMBL" id="CP010777">
    <property type="protein sequence ID" value="AKQ47770.1"/>
    <property type="molecule type" value="Genomic_DNA"/>
</dbReference>
<dbReference type="GO" id="GO:0030288">
    <property type="term" value="C:outer membrane-bounded periplasmic space"/>
    <property type="evidence" value="ECO:0007669"/>
    <property type="project" value="TreeGrafter"/>
</dbReference>
<organism evidence="8 9">
    <name type="scientific">Rufibacter radiotolerans</name>
    <dbReference type="NCBI Taxonomy" id="1379910"/>
    <lineage>
        <taxon>Bacteria</taxon>
        <taxon>Pseudomonadati</taxon>
        <taxon>Bacteroidota</taxon>
        <taxon>Cytophagia</taxon>
        <taxon>Cytophagales</taxon>
        <taxon>Hymenobacteraceae</taxon>
        <taxon>Rufibacter</taxon>
    </lineage>
</organism>
<dbReference type="SMART" id="SM00245">
    <property type="entry name" value="TSPc"/>
    <property type="match status" value="1"/>
</dbReference>
<dbReference type="SMART" id="SM00228">
    <property type="entry name" value="PDZ"/>
    <property type="match status" value="1"/>
</dbReference>
<gene>
    <name evidence="8" type="ORF">TH63_15900</name>
</gene>
<dbReference type="OrthoDB" id="9812068at2"/>
<dbReference type="InterPro" id="IPR029045">
    <property type="entry name" value="ClpP/crotonase-like_dom_sf"/>
</dbReference>
<evidence type="ECO:0000313" key="8">
    <source>
        <dbReference type="EMBL" id="AKQ47770.1"/>
    </source>
</evidence>
<dbReference type="InterPro" id="IPR001478">
    <property type="entry name" value="PDZ"/>
</dbReference>
<evidence type="ECO:0000256" key="6">
    <source>
        <dbReference type="SAM" id="Phobius"/>
    </source>
</evidence>
<dbReference type="SUPFAM" id="SSF52096">
    <property type="entry name" value="ClpP/crotonase"/>
    <property type="match status" value="1"/>
</dbReference>
<evidence type="ECO:0000256" key="5">
    <source>
        <dbReference type="RuleBase" id="RU004404"/>
    </source>
</evidence>
<keyword evidence="9" id="KW-1185">Reference proteome</keyword>
<keyword evidence="6" id="KW-0472">Membrane</keyword>
<evidence type="ECO:0000313" key="9">
    <source>
        <dbReference type="Proteomes" id="UP000036458"/>
    </source>
</evidence>
<evidence type="ECO:0000256" key="2">
    <source>
        <dbReference type="ARBA" id="ARBA00022670"/>
    </source>
</evidence>
<dbReference type="InterPro" id="IPR041489">
    <property type="entry name" value="PDZ_6"/>
</dbReference>
<dbReference type="CDD" id="cd06782">
    <property type="entry name" value="cpPDZ_CPP-like"/>
    <property type="match status" value="1"/>
</dbReference>
<dbReference type="Pfam" id="PF17820">
    <property type="entry name" value="PDZ_6"/>
    <property type="match status" value="1"/>
</dbReference>
<dbReference type="CDD" id="cd07560">
    <property type="entry name" value="Peptidase_S41_CPP"/>
    <property type="match status" value="1"/>
</dbReference>
<feature type="domain" description="PDZ" evidence="7">
    <location>
        <begin position="98"/>
        <end position="158"/>
    </location>
</feature>
<evidence type="ECO:0000256" key="4">
    <source>
        <dbReference type="ARBA" id="ARBA00022825"/>
    </source>
</evidence>
<evidence type="ECO:0000256" key="3">
    <source>
        <dbReference type="ARBA" id="ARBA00022801"/>
    </source>
</evidence>
<dbReference type="Proteomes" id="UP000036458">
    <property type="component" value="Chromosome"/>
</dbReference>
<comment type="similarity">
    <text evidence="1 5">Belongs to the peptidase S41A family.</text>
</comment>
<dbReference type="RefSeq" id="WP_048922902.1">
    <property type="nucleotide sequence ID" value="NZ_CP010777.1"/>
</dbReference>
<feature type="transmembrane region" description="Helical" evidence="6">
    <location>
        <begin position="21"/>
        <end position="38"/>
    </location>
</feature>
<dbReference type="GO" id="GO:0008236">
    <property type="term" value="F:serine-type peptidase activity"/>
    <property type="evidence" value="ECO:0007669"/>
    <property type="project" value="UniProtKB-KW"/>
</dbReference>
<dbReference type="InterPro" id="IPR005151">
    <property type="entry name" value="Tail-specific_protease"/>
</dbReference>
<dbReference type="PATRIC" id="fig|1379910.4.peg.3467"/>
<protein>
    <submittedName>
        <fullName evidence="8">Peptidase S41</fullName>
    </submittedName>
</protein>
<dbReference type="GO" id="GO:0007165">
    <property type="term" value="P:signal transduction"/>
    <property type="evidence" value="ECO:0007669"/>
    <property type="project" value="TreeGrafter"/>
</dbReference>
<keyword evidence="3 5" id="KW-0378">Hydrolase</keyword>
<evidence type="ECO:0000259" key="7">
    <source>
        <dbReference type="PROSITE" id="PS50106"/>
    </source>
</evidence>
<dbReference type="PANTHER" id="PTHR32060">
    <property type="entry name" value="TAIL-SPECIFIC PROTEASE"/>
    <property type="match status" value="1"/>
</dbReference>
<dbReference type="InterPro" id="IPR036034">
    <property type="entry name" value="PDZ_sf"/>
</dbReference>
<keyword evidence="2 5" id="KW-0645">Protease</keyword>
<evidence type="ECO:0000256" key="1">
    <source>
        <dbReference type="ARBA" id="ARBA00009179"/>
    </source>
</evidence>
<dbReference type="GO" id="GO:0004175">
    <property type="term" value="F:endopeptidase activity"/>
    <property type="evidence" value="ECO:0007669"/>
    <property type="project" value="TreeGrafter"/>
</dbReference>
<dbReference type="AlphaFoldDB" id="A0A0H4VPB0"/>
<keyword evidence="6" id="KW-0812">Transmembrane</keyword>
<proteinExistence type="inferred from homology"/>
<dbReference type="PANTHER" id="PTHR32060:SF30">
    <property type="entry name" value="CARBOXY-TERMINAL PROCESSING PROTEASE CTPA"/>
    <property type="match status" value="1"/>
</dbReference>
<keyword evidence="4 5" id="KW-0720">Serine protease</keyword>
<accession>A0A0H4VPB0</accession>
<dbReference type="STRING" id="1379910.TH63_15900"/>
<dbReference type="Gene3D" id="3.30.750.44">
    <property type="match status" value="1"/>
</dbReference>
<dbReference type="KEGG" id="ruf:TH63_15900"/>
<dbReference type="GO" id="GO:0006508">
    <property type="term" value="P:proteolysis"/>
    <property type="evidence" value="ECO:0007669"/>
    <property type="project" value="UniProtKB-KW"/>
</dbReference>
<keyword evidence="6" id="KW-1133">Transmembrane helix</keyword>
<dbReference type="Gene3D" id="2.30.42.10">
    <property type="match status" value="1"/>
</dbReference>
<dbReference type="NCBIfam" id="TIGR00225">
    <property type="entry name" value="prc"/>
    <property type="match status" value="1"/>
</dbReference>